<keyword evidence="1" id="KW-0812">Transmembrane</keyword>
<dbReference type="RefSeq" id="WP_220196960.1">
    <property type="nucleotide sequence ID" value="NZ_BNJF01000003.1"/>
</dbReference>
<comment type="caution">
    <text evidence="2">The sequence shown here is derived from an EMBL/GenBank/DDBJ whole genome shotgun (WGS) entry which is preliminary data.</text>
</comment>
<evidence type="ECO:0000256" key="1">
    <source>
        <dbReference type="SAM" id="Phobius"/>
    </source>
</evidence>
<keyword evidence="1" id="KW-0472">Membrane</keyword>
<feature type="transmembrane region" description="Helical" evidence="1">
    <location>
        <begin position="151"/>
        <end position="171"/>
    </location>
</feature>
<organism evidence="2 3">
    <name type="scientific">Ktedonospora formicarum</name>
    <dbReference type="NCBI Taxonomy" id="2778364"/>
    <lineage>
        <taxon>Bacteria</taxon>
        <taxon>Bacillati</taxon>
        <taxon>Chloroflexota</taxon>
        <taxon>Ktedonobacteria</taxon>
        <taxon>Ktedonobacterales</taxon>
        <taxon>Ktedonobacteraceae</taxon>
        <taxon>Ktedonospora</taxon>
    </lineage>
</organism>
<feature type="transmembrane region" description="Helical" evidence="1">
    <location>
        <begin position="124"/>
        <end position="145"/>
    </location>
</feature>
<proteinExistence type="predicted"/>
<feature type="transmembrane region" description="Helical" evidence="1">
    <location>
        <begin position="12"/>
        <end position="30"/>
    </location>
</feature>
<keyword evidence="3" id="KW-1185">Reference proteome</keyword>
<accession>A0A8J3I8G8</accession>
<evidence type="ECO:0000313" key="3">
    <source>
        <dbReference type="Proteomes" id="UP000612362"/>
    </source>
</evidence>
<reference evidence="2" key="1">
    <citation type="submission" date="2020-10" db="EMBL/GenBank/DDBJ databases">
        <title>Taxonomic study of unclassified bacteria belonging to the class Ktedonobacteria.</title>
        <authorList>
            <person name="Yabe S."/>
            <person name="Wang C.M."/>
            <person name="Zheng Y."/>
            <person name="Sakai Y."/>
            <person name="Cavaletti L."/>
            <person name="Monciardini P."/>
            <person name="Donadio S."/>
        </authorList>
    </citation>
    <scope>NUCLEOTIDE SEQUENCE</scope>
    <source>
        <strain evidence="2">SOSP1-1</strain>
    </source>
</reference>
<sequence length="191" mass="21295">MMYQLLQQRRSIFVYGAAFLFFIHLITYFLPSIRDATVSSSWIVAELNALLGVAEHLLLFPVIATLPAPRWGRAAGYGWLVIDMATEIMQLNGATKIVYLTLRYGGHIAAALWTASASWQLKGAFRIIGVLYAVDLVIYSFVAFVPLSFLILLPSLIFLPVWLVLVGRVIAQPNEKEQLQQGDAESLLPEI</sequence>
<feature type="transmembrane region" description="Helical" evidence="1">
    <location>
        <begin position="42"/>
        <end position="63"/>
    </location>
</feature>
<evidence type="ECO:0000313" key="2">
    <source>
        <dbReference type="EMBL" id="GHO47718.1"/>
    </source>
</evidence>
<name>A0A8J3I8G8_9CHLR</name>
<gene>
    <name evidence="2" type="ORF">KSX_58810</name>
</gene>
<protein>
    <submittedName>
        <fullName evidence="2">Uncharacterized protein</fullName>
    </submittedName>
</protein>
<keyword evidence="1" id="KW-1133">Transmembrane helix</keyword>
<dbReference type="Proteomes" id="UP000612362">
    <property type="component" value="Unassembled WGS sequence"/>
</dbReference>
<dbReference type="EMBL" id="BNJF01000003">
    <property type="protein sequence ID" value="GHO47718.1"/>
    <property type="molecule type" value="Genomic_DNA"/>
</dbReference>
<dbReference type="AlphaFoldDB" id="A0A8J3I8G8"/>